<dbReference type="PANTHER" id="PTHR11686:SF9">
    <property type="entry name" value="RE13973P"/>
    <property type="match status" value="1"/>
</dbReference>
<dbReference type="Proteomes" id="UP000639338">
    <property type="component" value="Unassembled WGS sequence"/>
</dbReference>
<dbReference type="AlphaFoldDB" id="A0A834XX91"/>
<name>A0A834XX91_APHGI</name>
<dbReference type="GO" id="GO:0005886">
    <property type="term" value="C:plasma membrane"/>
    <property type="evidence" value="ECO:0007669"/>
    <property type="project" value="TreeGrafter"/>
</dbReference>
<evidence type="ECO:0000313" key="2">
    <source>
        <dbReference type="Proteomes" id="UP000639338"/>
    </source>
</evidence>
<evidence type="ECO:0000313" key="1">
    <source>
        <dbReference type="EMBL" id="KAF7995205.1"/>
    </source>
</evidence>
<dbReference type="PANTHER" id="PTHR11686">
    <property type="entry name" value="GAMMA GLUTAMYL TRANSPEPTIDASE"/>
    <property type="match status" value="1"/>
</dbReference>
<keyword evidence="2" id="KW-1185">Reference proteome</keyword>
<protein>
    <submittedName>
        <fullName evidence="1">Uncharacterized protein</fullName>
    </submittedName>
</protein>
<sequence>MGIDGGLLMTIHDRKNKQAHFLNAKDKAPLEKNMFKVTGKESSKCGSLAIGVPVVTNSLNRKKLFISNLPGNGELLVLTSRDQDFTDMTDSLKNITSKDFARNIKDKVDDERTWNESSHYIWANNLLKNHGISQASVIAPNSDAVVVTSRVVLMVKSQDYNPTTHLKLDSDNYLENLLKQDLTI</sequence>
<organism evidence="1 2">
    <name type="scientific">Aphidius gifuensis</name>
    <name type="common">Parasitoid wasp</name>
    <dbReference type="NCBI Taxonomy" id="684658"/>
    <lineage>
        <taxon>Eukaryota</taxon>
        <taxon>Metazoa</taxon>
        <taxon>Ecdysozoa</taxon>
        <taxon>Arthropoda</taxon>
        <taxon>Hexapoda</taxon>
        <taxon>Insecta</taxon>
        <taxon>Pterygota</taxon>
        <taxon>Neoptera</taxon>
        <taxon>Endopterygota</taxon>
        <taxon>Hymenoptera</taxon>
        <taxon>Apocrita</taxon>
        <taxon>Ichneumonoidea</taxon>
        <taxon>Braconidae</taxon>
        <taxon>Aphidiinae</taxon>
        <taxon>Aphidius</taxon>
    </lineage>
</organism>
<accession>A0A834XX91</accession>
<comment type="caution">
    <text evidence="1">The sequence shown here is derived from an EMBL/GenBank/DDBJ whole genome shotgun (WGS) entry which is preliminary data.</text>
</comment>
<dbReference type="GO" id="GO:0006751">
    <property type="term" value="P:glutathione catabolic process"/>
    <property type="evidence" value="ECO:0007669"/>
    <property type="project" value="InterPro"/>
</dbReference>
<dbReference type="InterPro" id="IPR000101">
    <property type="entry name" value="GGT_peptidase"/>
</dbReference>
<dbReference type="GO" id="GO:0036374">
    <property type="term" value="F:glutathione hydrolase activity"/>
    <property type="evidence" value="ECO:0007669"/>
    <property type="project" value="InterPro"/>
</dbReference>
<proteinExistence type="predicted"/>
<dbReference type="EMBL" id="JACMRX010000002">
    <property type="protein sequence ID" value="KAF7995205.1"/>
    <property type="molecule type" value="Genomic_DNA"/>
</dbReference>
<reference evidence="1 2" key="1">
    <citation type="submission" date="2020-08" db="EMBL/GenBank/DDBJ databases">
        <title>Aphidius gifuensis genome sequencing and assembly.</title>
        <authorList>
            <person name="Du Z."/>
        </authorList>
    </citation>
    <scope>NUCLEOTIDE SEQUENCE [LARGE SCALE GENOMIC DNA]</scope>
    <source>
        <strain evidence="1">YNYX2018</strain>
        <tissue evidence="1">Adults</tissue>
    </source>
</reference>
<dbReference type="OrthoDB" id="1081007at2759"/>
<gene>
    <name evidence="1" type="ORF">HCN44_004677</name>
</gene>